<keyword evidence="1" id="KW-1133">Transmembrane helix</keyword>
<keyword evidence="1" id="KW-0472">Membrane</keyword>
<dbReference type="PATRIC" id="fig|178901.14.peg.3129"/>
<dbReference type="RefSeq" id="WP_061498398.1">
    <property type="nucleotide sequence ID" value="NZ_LHZX01000147.1"/>
</dbReference>
<proteinExistence type="predicted"/>
<dbReference type="AlphaFoldDB" id="A0A149UYH3"/>
<evidence type="ECO:0000256" key="1">
    <source>
        <dbReference type="SAM" id="Phobius"/>
    </source>
</evidence>
<feature type="transmembrane region" description="Helical" evidence="1">
    <location>
        <begin position="120"/>
        <end position="145"/>
    </location>
</feature>
<sequence>MTIPRSEPFSERVSVTLSKRAEQYGLDPDDPLLPVFDQIEQSYLNHERLTQQLHDTMTRLQREVEQIQDLDKTRNEDTASYVKQHGEKIVQKSISNLTDTIGTDVINLVRERMTALSIRTVLHLSAILCIAFAGVFAGGSIVGFYGGARYTTYTMTQGSVSAQVFHDLQIKQPATAEWWAKKIHDNAAFQDRLQAECNAHLHIDPDHHGRQFCRIPLWLDSQEPDLPHDPQEHQSEDDKLY</sequence>
<organism evidence="2 3">
    <name type="scientific">Acetobacter malorum</name>
    <dbReference type="NCBI Taxonomy" id="178901"/>
    <lineage>
        <taxon>Bacteria</taxon>
        <taxon>Pseudomonadati</taxon>
        <taxon>Pseudomonadota</taxon>
        <taxon>Alphaproteobacteria</taxon>
        <taxon>Acetobacterales</taxon>
        <taxon>Acetobacteraceae</taxon>
        <taxon>Acetobacter</taxon>
    </lineage>
</organism>
<dbReference type="EMBL" id="LHZX01000147">
    <property type="protein sequence ID" value="KXV73030.1"/>
    <property type="molecule type" value="Genomic_DNA"/>
</dbReference>
<reference evidence="2 3" key="1">
    <citation type="submission" date="2015-06" db="EMBL/GenBank/DDBJ databases">
        <title>Improved classification and identification of acetic acid bacteria using matrix-assisted laser desorption/ionization time-of-flight mass spectrometry; Gluconobacter nephelii and Gluconobacter uchimurae are later heterotypic synonyms of Gluconobacter japonicus and Gluconobacter oxydans, respectively.</title>
        <authorList>
            <person name="Li L."/>
            <person name="Cleenwerck I."/>
            <person name="De Vuyst L."/>
            <person name="Vandamme P."/>
        </authorList>
    </citation>
    <scope>NUCLEOTIDE SEQUENCE [LARGE SCALE GENOMIC DNA]</scope>
    <source>
        <strain evidence="2 3">LMG 1699</strain>
    </source>
</reference>
<name>A0A149UYH3_9PROT</name>
<evidence type="ECO:0000313" key="2">
    <source>
        <dbReference type="EMBL" id="KXV73030.1"/>
    </source>
</evidence>
<keyword evidence="1" id="KW-0812">Transmembrane</keyword>
<comment type="caution">
    <text evidence="2">The sequence shown here is derived from an EMBL/GenBank/DDBJ whole genome shotgun (WGS) entry which is preliminary data.</text>
</comment>
<evidence type="ECO:0000313" key="3">
    <source>
        <dbReference type="Proteomes" id="UP000075377"/>
    </source>
</evidence>
<accession>A0A149UYH3</accession>
<gene>
    <name evidence="2" type="ORF">AD951_01120</name>
</gene>
<dbReference type="Proteomes" id="UP000075377">
    <property type="component" value="Unassembled WGS sequence"/>
</dbReference>
<protein>
    <submittedName>
        <fullName evidence="2">Uncharacterized protein</fullName>
    </submittedName>
</protein>